<dbReference type="SMART" id="SM00028">
    <property type="entry name" value="TPR"/>
    <property type="match status" value="11"/>
</dbReference>
<feature type="repeat" description="TPR" evidence="1">
    <location>
        <begin position="745"/>
        <end position="778"/>
    </location>
</feature>
<feature type="transmembrane region" description="Helical" evidence="2">
    <location>
        <begin position="188"/>
        <end position="218"/>
    </location>
</feature>
<feature type="transmembrane region" description="Helical" evidence="2">
    <location>
        <begin position="21"/>
        <end position="40"/>
    </location>
</feature>
<feature type="transmembrane region" description="Helical" evidence="2">
    <location>
        <begin position="305"/>
        <end position="324"/>
    </location>
</feature>
<dbReference type="Pfam" id="PF07721">
    <property type="entry name" value="TPR_4"/>
    <property type="match status" value="1"/>
</dbReference>
<protein>
    <submittedName>
        <fullName evidence="3">Tetratricopeptide (TPR) repeat protein</fullName>
    </submittedName>
</protein>
<keyword evidence="2" id="KW-0472">Membrane</keyword>
<feature type="repeat" description="TPR" evidence="1">
    <location>
        <begin position="541"/>
        <end position="574"/>
    </location>
</feature>
<feature type="repeat" description="TPR" evidence="1">
    <location>
        <begin position="643"/>
        <end position="676"/>
    </location>
</feature>
<organism evidence="3 4">
    <name type="scientific">Prosthecobacter vanneervenii</name>
    <dbReference type="NCBI Taxonomy" id="48466"/>
    <lineage>
        <taxon>Bacteria</taxon>
        <taxon>Pseudomonadati</taxon>
        <taxon>Verrucomicrobiota</taxon>
        <taxon>Verrucomicrobiia</taxon>
        <taxon>Verrucomicrobiales</taxon>
        <taxon>Verrucomicrobiaceae</taxon>
        <taxon>Prosthecobacter</taxon>
    </lineage>
</organism>
<dbReference type="PROSITE" id="PS50005">
    <property type="entry name" value="TPR"/>
    <property type="match status" value="9"/>
</dbReference>
<feature type="transmembrane region" description="Helical" evidence="2">
    <location>
        <begin position="230"/>
        <end position="250"/>
    </location>
</feature>
<name>A0A7W7YD34_9BACT</name>
<gene>
    <name evidence="3" type="ORF">HNQ65_003469</name>
</gene>
<feature type="transmembrane region" description="Helical" evidence="2">
    <location>
        <begin position="363"/>
        <end position="384"/>
    </location>
</feature>
<dbReference type="Gene3D" id="1.25.40.10">
    <property type="entry name" value="Tetratricopeptide repeat domain"/>
    <property type="match status" value="4"/>
</dbReference>
<feature type="transmembrane region" description="Helical" evidence="2">
    <location>
        <begin position="330"/>
        <end position="351"/>
    </location>
</feature>
<dbReference type="AlphaFoldDB" id="A0A7W7YD34"/>
<comment type="caution">
    <text evidence="3">The sequence shown here is derived from an EMBL/GenBank/DDBJ whole genome shotgun (WGS) entry which is preliminary data.</text>
</comment>
<feature type="transmembrane region" description="Helical" evidence="2">
    <location>
        <begin position="270"/>
        <end position="293"/>
    </location>
</feature>
<feature type="transmembrane region" description="Helical" evidence="2">
    <location>
        <begin position="131"/>
        <end position="150"/>
    </location>
</feature>
<keyword evidence="1" id="KW-0802">TPR repeat</keyword>
<feature type="repeat" description="TPR" evidence="1">
    <location>
        <begin position="575"/>
        <end position="608"/>
    </location>
</feature>
<dbReference type="PROSITE" id="PS50293">
    <property type="entry name" value="TPR_REGION"/>
    <property type="match status" value="7"/>
</dbReference>
<dbReference type="SUPFAM" id="SSF81901">
    <property type="entry name" value="HCP-like"/>
    <property type="match status" value="1"/>
</dbReference>
<dbReference type="Proteomes" id="UP000590740">
    <property type="component" value="Unassembled WGS sequence"/>
</dbReference>
<feature type="repeat" description="TPR" evidence="1">
    <location>
        <begin position="432"/>
        <end position="465"/>
    </location>
</feature>
<keyword evidence="4" id="KW-1185">Reference proteome</keyword>
<sequence>MPKSSPKKNQPAASAAPAPRRLPEWAFMLALLLLAFAAYYPSLNGGFVWDDDSWTANIEPMLRDGAGLWKMWRDPTALQQYYPLSGTTFWLDFQCWGWWTLPYHVENLLLHLAAALLFWRVLVQFQVPGAWLAAAVFAVHPVMVESVAWITERKNVLSLVFFLAALLSYGRFVSFWHSEDRAAGGWRAYTAAMVFFILALLAKVTAFAFPAVLLVLCWWRRGSIRWRADVLPLLPFFAVAIAFGLGIAWLETHTVGASGPDWDWSWPQRFLLAGRALWFYACKVFLPLGLSFIYPQWTPDAGSVFHWLMLVSAVGVFVVLWLARARLGRGPLAAACLFAGTLFPVLGFMNVYGMRFSVVADHWVYVSTLPLLALMAAGLVAVMQRLQHQGLRQGLYGLLLLLLALQSWRQAGQYRSMETLWRSTLEKNPGCWMAWNNLGNLILQQGKIDESISFFSKALELRPHYAEAHNNLGEALLRKGLFADYQKELDRVIAEFQSAVDLEPWNAAGYYNLGSALLQAGKFDESISRFEKALSLKEAYDDAHNNLGVALVQKNRVDDAISHYRRALQLRPSNVEAMVNLGAALLGRGQVDEAVALYEQALKLQPDHSGAHNNLGMALLQKGRAPEAMQHLQRSLELRPTNAEAHCNLAKCLSEEGKFEAAIQHYESALKVRPGYGDALYGLGVALSRTGHVKEAVQQYQLAVQSEPARADARINLGNLLLQLGDVTAAVDHLERAVELAPGELLSHNSLGNAYLQARKISEAVQQFELALKSSPDNWVVLNNLAWILATSQQASVRDGVRAVSLARQSSKAAGEENPFVLRTLAAAYAEAGQFDEALQSAASARRMAQVLGNTSLAEAIQAAMQLYQAKTPFRDVQ</sequence>
<accession>A0A7W7YD34</accession>
<dbReference type="EMBL" id="JACHIG010000007">
    <property type="protein sequence ID" value="MBB5033879.1"/>
    <property type="molecule type" value="Genomic_DNA"/>
</dbReference>
<proteinExistence type="predicted"/>
<evidence type="ECO:0000313" key="3">
    <source>
        <dbReference type="EMBL" id="MBB5033879.1"/>
    </source>
</evidence>
<keyword evidence="2" id="KW-1133">Transmembrane helix</keyword>
<feature type="transmembrane region" description="Helical" evidence="2">
    <location>
        <begin position="157"/>
        <end position="176"/>
    </location>
</feature>
<evidence type="ECO:0000256" key="2">
    <source>
        <dbReference type="SAM" id="Phobius"/>
    </source>
</evidence>
<dbReference type="InterPro" id="IPR011990">
    <property type="entry name" value="TPR-like_helical_dom_sf"/>
</dbReference>
<dbReference type="InterPro" id="IPR019734">
    <property type="entry name" value="TPR_rpt"/>
</dbReference>
<feature type="repeat" description="TPR" evidence="1">
    <location>
        <begin position="507"/>
        <end position="540"/>
    </location>
</feature>
<dbReference type="Pfam" id="PF13414">
    <property type="entry name" value="TPR_11"/>
    <property type="match status" value="1"/>
</dbReference>
<reference evidence="3 4" key="1">
    <citation type="submission" date="2020-08" db="EMBL/GenBank/DDBJ databases">
        <title>Genomic Encyclopedia of Type Strains, Phase IV (KMG-IV): sequencing the most valuable type-strain genomes for metagenomic binning, comparative biology and taxonomic classification.</title>
        <authorList>
            <person name="Goeker M."/>
        </authorList>
    </citation>
    <scope>NUCLEOTIDE SEQUENCE [LARGE SCALE GENOMIC DNA]</scope>
    <source>
        <strain evidence="3 4">DSM 12252</strain>
    </source>
</reference>
<feature type="repeat" description="TPR" evidence="1">
    <location>
        <begin position="677"/>
        <end position="710"/>
    </location>
</feature>
<feature type="repeat" description="TPR" evidence="1">
    <location>
        <begin position="711"/>
        <end position="744"/>
    </location>
</feature>
<feature type="repeat" description="TPR" evidence="1">
    <location>
        <begin position="609"/>
        <end position="642"/>
    </location>
</feature>
<evidence type="ECO:0000256" key="1">
    <source>
        <dbReference type="PROSITE-ProRule" id="PRU00339"/>
    </source>
</evidence>
<keyword evidence="2" id="KW-0812">Transmembrane</keyword>
<dbReference type="Pfam" id="PF13432">
    <property type="entry name" value="TPR_16"/>
    <property type="match status" value="4"/>
</dbReference>
<dbReference type="RefSeq" id="WP_184341118.1">
    <property type="nucleotide sequence ID" value="NZ_JACHIG010000007.1"/>
</dbReference>
<dbReference type="InterPro" id="IPR011717">
    <property type="entry name" value="TPR-4"/>
</dbReference>
<dbReference type="SUPFAM" id="SSF48452">
    <property type="entry name" value="TPR-like"/>
    <property type="match status" value="2"/>
</dbReference>
<dbReference type="PANTHER" id="PTHR44395">
    <property type="match status" value="1"/>
</dbReference>
<dbReference type="PANTHER" id="PTHR44395:SF1">
    <property type="entry name" value="PROTEIN O-MANNOSYL-TRANSFERASE TMTC3"/>
    <property type="match status" value="1"/>
</dbReference>
<dbReference type="GO" id="GO:0042802">
    <property type="term" value="F:identical protein binding"/>
    <property type="evidence" value="ECO:0007669"/>
    <property type="project" value="InterPro"/>
</dbReference>
<dbReference type="Pfam" id="PF13181">
    <property type="entry name" value="TPR_8"/>
    <property type="match status" value="1"/>
</dbReference>
<evidence type="ECO:0000313" key="4">
    <source>
        <dbReference type="Proteomes" id="UP000590740"/>
    </source>
</evidence>